<gene>
    <name evidence="1" type="ORF">LCGC14_3074120</name>
</gene>
<organism evidence="1">
    <name type="scientific">marine sediment metagenome</name>
    <dbReference type="NCBI Taxonomy" id="412755"/>
    <lineage>
        <taxon>unclassified sequences</taxon>
        <taxon>metagenomes</taxon>
        <taxon>ecological metagenomes</taxon>
    </lineage>
</organism>
<dbReference type="AlphaFoldDB" id="A0A0F8WF83"/>
<accession>A0A0F8WF83</accession>
<feature type="non-terminal residue" evidence="1">
    <location>
        <position position="156"/>
    </location>
</feature>
<sequence>MDGDVCEECKGIGTVERDGQLHECVCEFLRRIASSMPPFIRRAEVLKKHVELPLLGAVDQSLFIVSAWADMRAVLKAIWIKHSRLYVRMTSDREIRDVYVGSTSRAARGVDSDEPVLNNLQDLMDSPDLVVIRLNELSYKNKAAPGALQEAFSYRM</sequence>
<dbReference type="EMBL" id="LAZR01065467">
    <property type="protein sequence ID" value="KKK55482.1"/>
    <property type="molecule type" value="Genomic_DNA"/>
</dbReference>
<comment type="caution">
    <text evidence="1">The sequence shown here is derived from an EMBL/GenBank/DDBJ whole genome shotgun (WGS) entry which is preliminary data.</text>
</comment>
<proteinExistence type="predicted"/>
<reference evidence="1" key="1">
    <citation type="journal article" date="2015" name="Nature">
        <title>Complex archaea that bridge the gap between prokaryotes and eukaryotes.</title>
        <authorList>
            <person name="Spang A."/>
            <person name="Saw J.H."/>
            <person name="Jorgensen S.L."/>
            <person name="Zaremba-Niedzwiedzka K."/>
            <person name="Martijn J."/>
            <person name="Lind A.E."/>
            <person name="van Eijk R."/>
            <person name="Schleper C."/>
            <person name="Guy L."/>
            <person name="Ettema T.J."/>
        </authorList>
    </citation>
    <scope>NUCLEOTIDE SEQUENCE</scope>
</reference>
<name>A0A0F8WF83_9ZZZZ</name>
<protein>
    <submittedName>
        <fullName evidence="1">Uncharacterized protein</fullName>
    </submittedName>
</protein>
<evidence type="ECO:0000313" key="1">
    <source>
        <dbReference type="EMBL" id="KKK55482.1"/>
    </source>
</evidence>